<dbReference type="PANTHER" id="PTHR46182:SF2">
    <property type="entry name" value="FI19480P1"/>
    <property type="match status" value="1"/>
</dbReference>
<proteinExistence type="predicted"/>
<dbReference type="Gene3D" id="2.60.40.10">
    <property type="entry name" value="Immunoglobulins"/>
    <property type="match status" value="2"/>
</dbReference>
<dbReference type="AlphaFoldDB" id="A0AAC8TBJ1"/>
<dbReference type="GO" id="GO:0031410">
    <property type="term" value="C:cytoplasmic vesicle"/>
    <property type="evidence" value="ECO:0007669"/>
    <property type="project" value="TreeGrafter"/>
</dbReference>
<dbReference type="Gene3D" id="2.60.120.260">
    <property type="entry name" value="Galactose-binding domain-like"/>
    <property type="match status" value="1"/>
</dbReference>
<dbReference type="InterPro" id="IPR013783">
    <property type="entry name" value="Ig-like_fold"/>
</dbReference>
<protein>
    <submittedName>
        <fullName evidence="2">Chitinase</fullName>
    </submittedName>
</protein>
<evidence type="ECO:0000256" key="1">
    <source>
        <dbReference type="SAM" id="MobiDB-lite"/>
    </source>
</evidence>
<organism evidence="2 3">
    <name type="scientific">Archangium gephyra</name>
    <dbReference type="NCBI Taxonomy" id="48"/>
    <lineage>
        <taxon>Bacteria</taxon>
        <taxon>Pseudomonadati</taxon>
        <taxon>Myxococcota</taxon>
        <taxon>Myxococcia</taxon>
        <taxon>Myxococcales</taxon>
        <taxon>Cystobacterineae</taxon>
        <taxon>Archangiaceae</taxon>
        <taxon>Archangium</taxon>
    </lineage>
</organism>
<dbReference type="PANTHER" id="PTHR46182">
    <property type="entry name" value="FI19480P1"/>
    <property type="match status" value="1"/>
</dbReference>
<accession>A0AAC8TBJ1</accession>
<dbReference type="Proteomes" id="UP000035579">
    <property type="component" value="Chromosome"/>
</dbReference>
<dbReference type="EMBL" id="CP011509">
    <property type="protein sequence ID" value="AKI99712.1"/>
    <property type="molecule type" value="Genomic_DNA"/>
</dbReference>
<sequence>MLLAPVVALAAGKDVELASVELVELTGTASSCDDDGVLDTGETALVRVILRNSGTERLEQTSMTLSSKDTDLSFPDGPAVPFAPSEPGQSVTAELKVTLKGLATRRELALSIAYGDETTEDKTHTVTYRVNTDELPETSAIETVDALRSPWTFTASSASVSPWTRQTDSTGANGFFHGPANGTISDLALVSPPLQVSSTAAFRVIFQHRYDFEAPTADTTYDGAVIELSEDDGTTWKDIGASVNPTYNATINSDRGNPLEGPRAYGGQSSLYPAFIKATASLGTTYAGKTVRIRFRIGTDESTGDTGWDLDDIQLEGVVNKPFTAVTNHQGKCLNRAPVATVKPVAAVNEGTRVTLQGSATDMNPGTTFVYTWKQVSGPEVTLSDSASATTTFTAPMVDADTTLTFQLVVSDGKLESEPVTVSVLVKNVPNKLPLAKAGPDQIVPEGSGVTLNGSESKDPEGRELSYTWTQVGGPTVRLLPAGPRALFNAPEVDEETVLTFKLKVTDDEEESSEDTVSVNVTNRTVTPLPDKGCAAGPDGGGPTTALLLLSALGLTVRNRASSRRR</sequence>
<feature type="region of interest" description="Disordered" evidence="1">
    <location>
        <begin position="438"/>
        <end position="462"/>
    </location>
</feature>
<dbReference type="InterPro" id="IPR029865">
    <property type="entry name" value="KIAA0319-like"/>
</dbReference>
<gene>
    <name evidence="2" type="ORF">AA314_01339</name>
</gene>
<dbReference type="KEGG" id="age:AA314_01339"/>
<dbReference type="Pfam" id="PF22352">
    <property type="entry name" value="K319L-like_PKD"/>
    <property type="match status" value="2"/>
</dbReference>
<evidence type="ECO:0000313" key="2">
    <source>
        <dbReference type="EMBL" id="AKI99712.1"/>
    </source>
</evidence>
<reference evidence="2 3" key="1">
    <citation type="submission" date="2015-05" db="EMBL/GenBank/DDBJ databases">
        <title>Genome assembly of Archangium gephyra DSM 2261.</title>
        <authorList>
            <person name="Sharma G."/>
            <person name="Subramanian S."/>
        </authorList>
    </citation>
    <scope>NUCLEOTIDE SEQUENCE [LARGE SCALE GENOMIC DNA]</scope>
    <source>
        <strain evidence="2 3">DSM 2261</strain>
    </source>
</reference>
<dbReference type="GO" id="GO:0016020">
    <property type="term" value="C:membrane"/>
    <property type="evidence" value="ECO:0007669"/>
    <property type="project" value="TreeGrafter"/>
</dbReference>
<evidence type="ECO:0000313" key="3">
    <source>
        <dbReference type="Proteomes" id="UP000035579"/>
    </source>
</evidence>
<name>A0AAC8TBJ1_9BACT</name>